<protein>
    <submittedName>
        <fullName evidence="1">Uncharacterized protein</fullName>
    </submittedName>
</protein>
<evidence type="ECO:0000313" key="1">
    <source>
        <dbReference type="EMBL" id="RAW58753.1"/>
    </source>
</evidence>
<evidence type="ECO:0000313" key="2">
    <source>
        <dbReference type="Proteomes" id="UP000250583"/>
    </source>
</evidence>
<name>A0A329UC85_9FIRM</name>
<gene>
    <name evidence="1" type="ORF">C4N22_08450</name>
</gene>
<dbReference type="AlphaFoldDB" id="A0A329UC85"/>
<reference evidence="1 2" key="1">
    <citation type="submission" date="2018-02" db="EMBL/GenBank/DDBJ databases">
        <title>Complete genome sequencing of Faecalibacterium prausnitzii strains isolated from the human gut.</title>
        <authorList>
            <person name="Fitzgerald B.C."/>
            <person name="Shkoporov A.N."/>
            <person name="Ross P.R."/>
            <person name="Hill C."/>
        </authorList>
    </citation>
    <scope>NUCLEOTIDE SEQUENCE [LARGE SCALE GENOMIC DNA]</scope>
    <source>
        <strain evidence="1 2">APC923/61-1</strain>
    </source>
</reference>
<dbReference type="EMBL" id="PRLE01000004">
    <property type="protein sequence ID" value="RAW58753.1"/>
    <property type="molecule type" value="Genomic_DNA"/>
</dbReference>
<proteinExistence type="predicted"/>
<dbReference type="Proteomes" id="UP000250583">
    <property type="component" value="Unassembled WGS sequence"/>
</dbReference>
<accession>A0A329UC85</accession>
<comment type="caution">
    <text evidence="1">The sequence shown here is derived from an EMBL/GenBank/DDBJ whole genome shotgun (WGS) entry which is preliminary data.</text>
</comment>
<sequence length="98" mass="10762">MPKGERLSSECETERLYEEQLHLELTAMRTLFVRVRVSLCFSFSSVGLALSGADAPAVPLFGFAIFPRPGEIFPKGGALGKEGKLFLYPLYSFALAIC</sequence>
<organism evidence="1 2">
    <name type="scientific">Faecalibacterium prausnitzii</name>
    <dbReference type="NCBI Taxonomy" id="853"/>
    <lineage>
        <taxon>Bacteria</taxon>
        <taxon>Bacillati</taxon>
        <taxon>Bacillota</taxon>
        <taxon>Clostridia</taxon>
        <taxon>Eubacteriales</taxon>
        <taxon>Oscillospiraceae</taxon>
        <taxon>Faecalibacterium</taxon>
    </lineage>
</organism>